<keyword evidence="3" id="KW-1185">Reference proteome</keyword>
<reference evidence="3" key="1">
    <citation type="submission" date="2017-06" db="EMBL/GenBank/DDBJ databases">
        <authorList>
            <person name="Varghese N."/>
            <person name="Submissions S."/>
        </authorList>
    </citation>
    <scope>NUCLEOTIDE SEQUENCE [LARGE SCALE GENOMIC DNA]</scope>
    <source>
        <strain evidence="3">DSM 44485</strain>
    </source>
</reference>
<evidence type="ECO:0000256" key="1">
    <source>
        <dbReference type="SAM" id="MobiDB-lite"/>
    </source>
</evidence>
<organism evidence="2 3">
    <name type="scientific">Actinomadura mexicana</name>
    <dbReference type="NCBI Taxonomy" id="134959"/>
    <lineage>
        <taxon>Bacteria</taxon>
        <taxon>Bacillati</taxon>
        <taxon>Actinomycetota</taxon>
        <taxon>Actinomycetes</taxon>
        <taxon>Streptosporangiales</taxon>
        <taxon>Thermomonosporaceae</taxon>
        <taxon>Actinomadura</taxon>
    </lineage>
</organism>
<dbReference type="AlphaFoldDB" id="A0A238VLZ7"/>
<gene>
    <name evidence="2" type="ORF">SAMN06265355_10233</name>
</gene>
<protein>
    <submittedName>
        <fullName evidence="2">Uncharacterized protein</fullName>
    </submittedName>
</protein>
<accession>A0A238VLZ7</accession>
<feature type="region of interest" description="Disordered" evidence="1">
    <location>
        <begin position="52"/>
        <end position="81"/>
    </location>
</feature>
<dbReference type="RefSeq" id="WP_089310359.1">
    <property type="nucleotide sequence ID" value="NZ_FZNP01000002.1"/>
</dbReference>
<evidence type="ECO:0000313" key="2">
    <source>
        <dbReference type="EMBL" id="SNR35194.1"/>
    </source>
</evidence>
<feature type="compositionally biased region" description="Basic and acidic residues" evidence="1">
    <location>
        <begin position="66"/>
        <end position="81"/>
    </location>
</feature>
<sequence>MDTRRHRGPAIGIFLVLVVTVATRPSDHRGSYGDPTPSSYVYICQNPHCGKRRRFRSKPRMPGGPRCKECNGKMKRKDDDS</sequence>
<name>A0A238VLZ7_9ACTN</name>
<dbReference type="Proteomes" id="UP000198420">
    <property type="component" value="Unassembled WGS sequence"/>
</dbReference>
<evidence type="ECO:0000313" key="3">
    <source>
        <dbReference type="Proteomes" id="UP000198420"/>
    </source>
</evidence>
<dbReference type="EMBL" id="FZNP01000002">
    <property type="protein sequence ID" value="SNR35194.1"/>
    <property type="molecule type" value="Genomic_DNA"/>
</dbReference>
<proteinExistence type="predicted"/>